<name>A0A6H1U2K6_9CYAN</name>
<evidence type="ECO:0008006" key="5">
    <source>
        <dbReference type="Google" id="ProtNLM"/>
    </source>
</evidence>
<feature type="chain" id="PRO_5026030055" description="Holin" evidence="2">
    <location>
        <begin position="21"/>
        <end position="66"/>
    </location>
</feature>
<reference evidence="3 4" key="1">
    <citation type="submission" date="2020-04" db="EMBL/GenBank/DDBJ databases">
        <authorList>
            <person name="Basu S."/>
            <person name="Maruthanayagam V."/>
            <person name="Chakraborty S."/>
            <person name="Pramanik A."/>
            <person name="Mukherjee J."/>
            <person name="Brink B."/>
        </authorList>
    </citation>
    <scope>NUCLEOTIDE SEQUENCE [LARGE SCALE GENOMIC DNA]</scope>
    <source>
        <strain evidence="3 4">AP17</strain>
    </source>
</reference>
<keyword evidence="2" id="KW-0732">Signal</keyword>
<evidence type="ECO:0000256" key="2">
    <source>
        <dbReference type="SAM" id="SignalP"/>
    </source>
</evidence>
<sequence length="66" mass="6437">MSNVVKAAGSAVTVAGSAAAAGVTWPVVAAFGIGTLGVLGLAAIVSGRDMEANYENGDTKIGIKIF</sequence>
<feature type="signal peptide" evidence="2">
    <location>
        <begin position="1"/>
        <end position="20"/>
    </location>
</feature>
<accession>A0A6H1U2K6</accession>
<dbReference type="Proteomes" id="UP000500857">
    <property type="component" value="Chromosome"/>
</dbReference>
<protein>
    <recommendedName>
        <fullName evidence="5">Holin</fullName>
    </recommendedName>
</protein>
<dbReference type="EMBL" id="CP051167">
    <property type="protein sequence ID" value="QIZ72263.1"/>
    <property type="molecule type" value="Genomic_DNA"/>
</dbReference>
<gene>
    <name evidence="3" type="ORF">HCG48_18175</name>
</gene>
<dbReference type="AlphaFoldDB" id="A0A6H1U2K6"/>
<evidence type="ECO:0000313" key="4">
    <source>
        <dbReference type="Proteomes" id="UP000500857"/>
    </source>
</evidence>
<evidence type="ECO:0000256" key="1">
    <source>
        <dbReference type="SAM" id="Phobius"/>
    </source>
</evidence>
<dbReference type="RefSeq" id="WP_168570412.1">
    <property type="nucleotide sequence ID" value="NZ_CP051167.1"/>
</dbReference>
<organism evidence="3 4">
    <name type="scientific">Oxynema aestuarii AP17</name>
    <dbReference type="NCBI Taxonomy" id="2064643"/>
    <lineage>
        <taxon>Bacteria</taxon>
        <taxon>Bacillati</taxon>
        <taxon>Cyanobacteriota</taxon>
        <taxon>Cyanophyceae</taxon>
        <taxon>Oscillatoriophycideae</taxon>
        <taxon>Oscillatoriales</taxon>
        <taxon>Oscillatoriaceae</taxon>
        <taxon>Oxynema</taxon>
        <taxon>Oxynema aestuarii</taxon>
    </lineage>
</organism>
<keyword evidence="1" id="KW-0472">Membrane</keyword>
<keyword evidence="1" id="KW-1133">Transmembrane helix</keyword>
<feature type="transmembrane region" description="Helical" evidence="1">
    <location>
        <begin position="30"/>
        <end position="47"/>
    </location>
</feature>
<dbReference type="KEGG" id="oxy:HCG48_18175"/>
<keyword evidence="4" id="KW-1185">Reference proteome</keyword>
<evidence type="ECO:0000313" key="3">
    <source>
        <dbReference type="EMBL" id="QIZ72263.1"/>
    </source>
</evidence>
<proteinExistence type="predicted"/>
<keyword evidence="1" id="KW-0812">Transmembrane</keyword>